<dbReference type="GO" id="GO:0048666">
    <property type="term" value="P:neuron development"/>
    <property type="evidence" value="ECO:0007669"/>
    <property type="project" value="UniProtKB-ARBA"/>
</dbReference>
<dbReference type="CDD" id="cd14548">
    <property type="entry name" value="R3-PTPc"/>
    <property type="match status" value="1"/>
</dbReference>
<keyword evidence="18" id="KW-1185">Reference proteome</keyword>
<evidence type="ECO:0000256" key="11">
    <source>
        <dbReference type="ARBA" id="ARBA00051722"/>
    </source>
</evidence>
<feature type="compositionally biased region" description="Low complexity" evidence="12">
    <location>
        <begin position="1771"/>
        <end position="1790"/>
    </location>
</feature>
<dbReference type="InterPro" id="IPR000387">
    <property type="entry name" value="Tyr_Pase_dom"/>
</dbReference>
<feature type="domain" description="Fibronectin type-III" evidence="16">
    <location>
        <begin position="969"/>
        <end position="1068"/>
    </location>
</feature>
<dbReference type="VEuPathDB" id="VectorBase:AEPI004867"/>
<evidence type="ECO:0000256" key="7">
    <source>
        <dbReference type="ARBA" id="ARBA00022912"/>
    </source>
</evidence>
<evidence type="ECO:0000256" key="6">
    <source>
        <dbReference type="ARBA" id="ARBA00022801"/>
    </source>
</evidence>
<feature type="compositionally biased region" description="Acidic residues" evidence="12">
    <location>
        <begin position="1831"/>
        <end position="1851"/>
    </location>
</feature>
<feature type="region of interest" description="Disordered" evidence="12">
    <location>
        <begin position="1546"/>
        <end position="1566"/>
    </location>
</feature>
<dbReference type="InterPro" id="IPR029021">
    <property type="entry name" value="Prot-tyrosine_phosphatase-like"/>
</dbReference>
<dbReference type="FunFam" id="2.60.40.10:FF:001589">
    <property type="entry name" value="Tyrosine-protein phosphatase 10D"/>
    <property type="match status" value="1"/>
</dbReference>
<feature type="compositionally biased region" description="Basic and acidic residues" evidence="12">
    <location>
        <begin position="1546"/>
        <end position="1556"/>
    </location>
</feature>
<evidence type="ECO:0000256" key="8">
    <source>
        <dbReference type="ARBA" id="ARBA00022989"/>
    </source>
</evidence>
<feature type="domain" description="Fibronectin type-III" evidence="16">
    <location>
        <begin position="785"/>
        <end position="877"/>
    </location>
</feature>
<evidence type="ECO:0000259" key="14">
    <source>
        <dbReference type="PROSITE" id="PS50055"/>
    </source>
</evidence>
<feature type="compositionally biased region" description="Low complexity" evidence="12">
    <location>
        <begin position="1669"/>
        <end position="1680"/>
    </location>
</feature>
<dbReference type="SMART" id="SM00404">
    <property type="entry name" value="PTPc_motif"/>
    <property type="match status" value="1"/>
</dbReference>
<keyword evidence="6" id="KW-0378">Hydrolase</keyword>
<dbReference type="PROSITE" id="PS00383">
    <property type="entry name" value="TYR_PHOSPHATASE_1"/>
    <property type="match status" value="1"/>
</dbReference>
<reference evidence="17" key="2">
    <citation type="submission" date="2020-05" db="UniProtKB">
        <authorList>
            <consortium name="EnsemblMetazoa"/>
        </authorList>
    </citation>
    <scope>IDENTIFICATION</scope>
    <source>
        <strain evidence="17">Epiroticus2</strain>
    </source>
</reference>
<comment type="catalytic activity">
    <reaction evidence="11">
        <text>O-phospho-L-tyrosyl-[protein] + H2O = L-tyrosyl-[protein] + phosphate</text>
        <dbReference type="Rhea" id="RHEA:10684"/>
        <dbReference type="Rhea" id="RHEA-COMP:10136"/>
        <dbReference type="Rhea" id="RHEA-COMP:20101"/>
        <dbReference type="ChEBI" id="CHEBI:15377"/>
        <dbReference type="ChEBI" id="CHEBI:43474"/>
        <dbReference type="ChEBI" id="CHEBI:46858"/>
        <dbReference type="ChEBI" id="CHEBI:61978"/>
        <dbReference type="EC" id="3.1.3.48"/>
    </reaction>
</comment>
<dbReference type="InterPro" id="IPR003961">
    <property type="entry name" value="FN3_dom"/>
</dbReference>
<dbReference type="GO" id="GO:0016020">
    <property type="term" value="C:membrane"/>
    <property type="evidence" value="ECO:0007669"/>
    <property type="project" value="UniProtKB-SubCell"/>
</dbReference>
<dbReference type="FunFam" id="2.60.40.10:FF:001507">
    <property type="entry name" value="tyrosine-protein phosphatase 10D isoform X2"/>
    <property type="match status" value="1"/>
</dbReference>
<dbReference type="Gene3D" id="3.90.190.10">
    <property type="entry name" value="Protein tyrosine phosphatase superfamily"/>
    <property type="match status" value="1"/>
</dbReference>
<keyword evidence="4" id="KW-0732">Signal</keyword>
<dbReference type="SUPFAM" id="SSF52799">
    <property type="entry name" value="(Phosphotyrosine protein) phosphatases II"/>
    <property type="match status" value="1"/>
</dbReference>
<dbReference type="PROSITE" id="PS50853">
    <property type="entry name" value="FN3"/>
    <property type="match status" value="7"/>
</dbReference>
<feature type="domain" description="Fibronectin type-III" evidence="16">
    <location>
        <begin position="218"/>
        <end position="313"/>
    </location>
</feature>
<dbReference type="FunFam" id="2.60.40.10:FF:001177">
    <property type="entry name" value="Receptor-type tyrosine-protein phosphatase beta"/>
    <property type="match status" value="1"/>
</dbReference>
<feature type="region of interest" description="Disordered" evidence="12">
    <location>
        <begin position="1668"/>
        <end position="1883"/>
    </location>
</feature>
<dbReference type="FunFam" id="2.60.40.10:FF:000823">
    <property type="entry name" value="Tyrosine-protein phosphatase 10D"/>
    <property type="match status" value="1"/>
</dbReference>
<feature type="compositionally biased region" description="Basic and acidic residues" evidence="12">
    <location>
        <begin position="1872"/>
        <end position="1883"/>
    </location>
</feature>
<evidence type="ECO:0000313" key="18">
    <source>
        <dbReference type="Proteomes" id="UP000075885"/>
    </source>
</evidence>
<dbReference type="Proteomes" id="UP000075885">
    <property type="component" value="Unassembled WGS sequence"/>
</dbReference>
<dbReference type="FunFam" id="2.60.40.10:FF:001460">
    <property type="entry name" value="Receptor protein-tyrosine phosphatase 10d"/>
    <property type="match status" value="1"/>
</dbReference>
<dbReference type="InterPro" id="IPR050713">
    <property type="entry name" value="RTP_Phos/Ushers"/>
</dbReference>
<keyword evidence="10" id="KW-0325">Glycoprotein</keyword>
<dbReference type="Pfam" id="PF00102">
    <property type="entry name" value="Y_phosphatase"/>
    <property type="match status" value="1"/>
</dbReference>
<evidence type="ECO:0000256" key="10">
    <source>
        <dbReference type="ARBA" id="ARBA00023180"/>
    </source>
</evidence>
<dbReference type="EC" id="3.1.3.48" evidence="2"/>
<dbReference type="InterPro" id="IPR003595">
    <property type="entry name" value="Tyr_Pase_cat"/>
</dbReference>
<feature type="domain" description="Tyrosine-protein phosphatase" evidence="14">
    <location>
        <begin position="1282"/>
        <end position="1537"/>
    </location>
</feature>
<dbReference type="InterPro" id="IPR000242">
    <property type="entry name" value="PTP_cat"/>
</dbReference>
<evidence type="ECO:0000259" key="15">
    <source>
        <dbReference type="PROSITE" id="PS50056"/>
    </source>
</evidence>
<dbReference type="STRING" id="199890.A0A182PD62"/>
<dbReference type="Gene3D" id="2.60.40.10">
    <property type="entry name" value="Immunoglobulins"/>
    <property type="match status" value="11"/>
</dbReference>
<dbReference type="PROSITE" id="PS50056">
    <property type="entry name" value="TYR_PHOSPHATASE_2"/>
    <property type="match status" value="1"/>
</dbReference>
<dbReference type="InterPro" id="IPR016130">
    <property type="entry name" value="Tyr_Pase_AS"/>
</dbReference>
<dbReference type="PROSITE" id="PS50055">
    <property type="entry name" value="TYR_PHOSPHATASE_PTP"/>
    <property type="match status" value="1"/>
</dbReference>
<dbReference type="InterPro" id="IPR041201">
    <property type="entry name" value="PTPRJ_TM"/>
</dbReference>
<keyword evidence="3 13" id="KW-0812">Transmembrane</keyword>
<reference evidence="18" key="1">
    <citation type="submission" date="2013-03" db="EMBL/GenBank/DDBJ databases">
        <title>The Genome Sequence of Anopheles epiroticus epiroticus2.</title>
        <authorList>
            <consortium name="The Broad Institute Genomics Platform"/>
            <person name="Neafsey D.E."/>
            <person name="Howell P."/>
            <person name="Walker B."/>
            <person name="Young S.K."/>
            <person name="Zeng Q."/>
            <person name="Gargeya S."/>
            <person name="Fitzgerald M."/>
            <person name="Haas B."/>
            <person name="Abouelleil A."/>
            <person name="Allen A.W."/>
            <person name="Alvarado L."/>
            <person name="Arachchi H.M."/>
            <person name="Berlin A.M."/>
            <person name="Chapman S.B."/>
            <person name="Gainer-Dewar J."/>
            <person name="Goldberg J."/>
            <person name="Griggs A."/>
            <person name="Gujja S."/>
            <person name="Hansen M."/>
            <person name="Howarth C."/>
            <person name="Imamovic A."/>
            <person name="Ireland A."/>
            <person name="Larimer J."/>
            <person name="McCowan C."/>
            <person name="Murphy C."/>
            <person name="Pearson M."/>
            <person name="Poon T.W."/>
            <person name="Priest M."/>
            <person name="Roberts A."/>
            <person name="Saif S."/>
            <person name="Shea T."/>
            <person name="Sisk P."/>
            <person name="Sykes S."/>
            <person name="Wortman J."/>
            <person name="Nusbaum C."/>
            <person name="Birren B."/>
        </authorList>
    </citation>
    <scope>NUCLEOTIDE SEQUENCE [LARGE SCALE GENOMIC DNA]</scope>
    <source>
        <strain evidence="18">Epiroticus2</strain>
    </source>
</reference>
<feature type="region of interest" description="Disordered" evidence="12">
    <location>
        <begin position="1947"/>
        <end position="1969"/>
    </location>
</feature>
<dbReference type="FunFam" id="3.90.190.10:FF:000009">
    <property type="entry name" value="Receptor-type tyrosine-protein phosphatase beta"/>
    <property type="match status" value="1"/>
</dbReference>
<feature type="compositionally biased region" description="Gly residues" evidence="12">
    <location>
        <begin position="1954"/>
        <end position="1969"/>
    </location>
</feature>
<organism evidence="17 18">
    <name type="scientific">Anopheles epiroticus</name>
    <dbReference type="NCBI Taxonomy" id="199890"/>
    <lineage>
        <taxon>Eukaryota</taxon>
        <taxon>Metazoa</taxon>
        <taxon>Ecdysozoa</taxon>
        <taxon>Arthropoda</taxon>
        <taxon>Hexapoda</taxon>
        <taxon>Insecta</taxon>
        <taxon>Pterygota</taxon>
        <taxon>Neoptera</taxon>
        <taxon>Endopterygota</taxon>
        <taxon>Diptera</taxon>
        <taxon>Nematocera</taxon>
        <taxon>Culicoidea</taxon>
        <taxon>Culicidae</taxon>
        <taxon>Anophelinae</taxon>
        <taxon>Anopheles</taxon>
    </lineage>
</organism>
<dbReference type="FunFam" id="2.60.40.10:FF:001334">
    <property type="entry name" value="tyrosine-protein phosphatase 10D isoform X3"/>
    <property type="match status" value="1"/>
</dbReference>
<dbReference type="SUPFAM" id="SSF49265">
    <property type="entry name" value="Fibronectin type III"/>
    <property type="match status" value="7"/>
</dbReference>
<feature type="compositionally biased region" description="Low complexity" evidence="12">
    <location>
        <begin position="1702"/>
        <end position="1715"/>
    </location>
</feature>
<feature type="domain" description="Fibronectin type-III" evidence="16">
    <location>
        <begin position="125"/>
        <end position="217"/>
    </location>
</feature>
<dbReference type="PANTHER" id="PTHR46957">
    <property type="entry name" value="CYTOKINE RECEPTOR"/>
    <property type="match status" value="1"/>
</dbReference>
<feature type="domain" description="Fibronectin type-III" evidence="16">
    <location>
        <begin position="407"/>
        <end position="498"/>
    </location>
</feature>
<keyword evidence="8 13" id="KW-1133">Transmembrane helix</keyword>
<comment type="subcellular location">
    <subcellularLocation>
        <location evidence="1">Membrane</location>
        <topology evidence="1">Single-pass type I membrane protein</topology>
    </subcellularLocation>
</comment>
<evidence type="ECO:0000259" key="16">
    <source>
        <dbReference type="PROSITE" id="PS50853"/>
    </source>
</evidence>
<evidence type="ECO:0000256" key="2">
    <source>
        <dbReference type="ARBA" id="ARBA00013064"/>
    </source>
</evidence>
<dbReference type="FunFam" id="2.60.40.10:FF:001137">
    <property type="entry name" value="Receptor protein-tyrosine phosphatase 10d"/>
    <property type="match status" value="1"/>
</dbReference>
<evidence type="ECO:0000256" key="12">
    <source>
        <dbReference type="SAM" id="MobiDB-lite"/>
    </source>
</evidence>
<dbReference type="SMART" id="SM00194">
    <property type="entry name" value="PTPc"/>
    <property type="match status" value="1"/>
</dbReference>
<evidence type="ECO:0000256" key="1">
    <source>
        <dbReference type="ARBA" id="ARBA00004479"/>
    </source>
</evidence>
<evidence type="ECO:0000256" key="3">
    <source>
        <dbReference type="ARBA" id="ARBA00022692"/>
    </source>
</evidence>
<dbReference type="SMART" id="SM00060">
    <property type="entry name" value="FN3"/>
    <property type="match status" value="11"/>
</dbReference>
<keyword evidence="5" id="KW-0677">Repeat</keyword>
<proteinExistence type="predicted"/>
<dbReference type="EnsemblMetazoa" id="AEPI004867-RA">
    <property type="protein sequence ID" value="AEPI004867-PA"/>
    <property type="gene ID" value="AEPI004867"/>
</dbReference>
<feature type="domain" description="Fibronectin type-III" evidence="16">
    <location>
        <begin position="878"/>
        <end position="968"/>
    </location>
</feature>
<dbReference type="Pfam" id="PF00041">
    <property type="entry name" value="fn3"/>
    <property type="match status" value="9"/>
</dbReference>
<evidence type="ECO:0000256" key="5">
    <source>
        <dbReference type="ARBA" id="ARBA00022737"/>
    </source>
</evidence>
<feature type="compositionally biased region" description="Acidic residues" evidence="12">
    <location>
        <begin position="1859"/>
        <end position="1871"/>
    </location>
</feature>
<sequence length="2005" mass="225498">MDTLLLAGKRYDRYTSSNELYNESTSLTDFFLYGLFLPQQCNGADLVIEIPGNQGLDDSFYRLDYYPPIGNPAPNATIASRDVGDEIQFSNGLPGTRYNFWLYYTNSTHKDWLTWTVSITTAPDPPANLTVIPRSGKNVIINWSPPAQGNYSSFKLKILGLSDNFATNQTVAIEDNQFQYMVRDLTPGATYQVQAYTLYDGKESVAYTSRNFTTKPNTPGKFIVWFRNETTLLVLWQPPYPAGIYTHYKVSIEPPDALGSVLYVQKEGEPPGPAQAAFKGLVPGRAYNISVQTMSEDEISLPTTAQYRTVPLRPMNVTFDKKSITENSFKVMWEAPKGTSEFDKYQVSLSTSRRQQAVLRNDNENMAWLEFKDNLDPGKTYQVVVKTVSGKVTSWPASGDVTLKPLPVKQLQSFTDSKTGIITISWKPDELSTQDEYRISYHELETNNGDSSTMSTNQTSFALESLLPGRNYSVTVQALSRKMESNETVIFVVTRPSSPIIEDLKSIREGLNISWKSDVNSKQDKYEVTYTRNDTNDGKTVLTTESRLVFTNLYPGAGYEVKVFAVSHGLRSEPHSYFQAVYPNPPRNMTIEKVTSNSVLVHWKPPERSEFTEYSIRYRTESEKQWIRLPSVKATEADVTDMTPGEKYTIQVNTVSYGVESPNPQQVNQTVRPNPVSNIAPLVDSNNITLEFPRPEGRVETYIIHWWPTEQPEQVSMKNFTEINTILPYPGALSEDEKTVEEPPLVRLLIGDLMSGVMYNFKIQTISYGLTSDLTKLQTRTMPLIQSEVVIVNNMHTRDMVTLSYTPTPQQSSKFDLYRFSLGDPSIPDKEKLANDTDRKVTFTGLTPGRLYNITVWTVSGKVSSQPIQRQDRMFPDPITMLEATNINDTWIALKWDIPKGEYTSFEVQYLMNDSHYVQNYTVNNHITITDLKPHRNYTITVVVRSGTESSVLRVSLPISANFQTKEALPGRMDKFAPIDIQPSEITFEWSLPPNEQNGIIRQFTITYGLDGSQHTQVKDFRPNELRGSIKGLQPGKSYVFRIQAKTAIGYGPEHIWKQKMPILAPPKPETQVVPTEVGSSATTIEIRFRKHYFSDQNGVVTTYTIIIAEDDSKNASGLEMPSWRDVQSYSVWPPYQVIEPYYPFKNSSVEDFTIGTENCDAKKTGYCNGPLKSGTTYKVKVRAFTAPDKFTDTAYSYPIRTAQDNTSLIVSITVPLLIIAMLVGVVLFLRRRRHTGRKTTEQRTNDNMSLPDSTIETSRPVLVKNFAEHYRMMSADSDFRFSEEFEELKHIGRDQPCTFADLPCNRPKNRFTNILPYDHSRFKLQPVDDEEGSDYINANYVPGHNSPREFIVTQGPLHSTRDDFWRMCWESNSRAIVMLTRTFEKGREKCDHYWPHDTVPVYYGDIKVTLLNDSHYPDWVITEFMMTRGEQQRIIRHFHFTTWPDFGVPNPPQTLARFVRAFRERVGPDQRPIVVHCSAGVGRSGTFITLDRILQQIQVSDYVDIFGIVWAMRKERVWMVQTEQQYICIHQCLLVVLEGKEGTEREIHDNQGYEEPRDDDDQQSEEQLLIENRSDDELDEVVIREQENGTTGAMENPELDRRRSATVEIVDNELVMMQQANFTTGETTEEELLDEEEEVEVTVDGMMIVSRRQSHIICTTNVMVGDGQQQQQQQQQQKQSSNSASNNERDQPSSGLDERSISSNGTNSNNSANSGYESSPHKRRSLTATSQERVHDRRSLNFSTGGGEIGSKVDPSNGVDQQQLHQAVHPSGGQQQQGTLPPGQQQQQQHHSHQPTVGGGKLHVNSNASNVVILRADGDDDDRTMATKDDETEIDDGIDGSDEGDDDLNGVEEGKRDDEEEEDDDEDDEQTHEQRELLLHRRNERNVRAVAAAMVAGATGNGSNGTGGVVVGGAGCGVGRYKHHSYVEVEEDEQDDDIIVIVDEDNSGATDSEGGGGGGGGESGICGGGGGGGGTSNVGVVGVGVGGSNGISDELYLKLREMGW</sequence>
<protein>
    <recommendedName>
        <fullName evidence="2">protein-tyrosine-phosphatase</fullName>
        <ecNumber evidence="2">3.1.3.48</ecNumber>
    </recommendedName>
</protein>
<accession>A0A182PD62</accession>
<dbReference type="Pfam" id="PF18861">
    <property type="entry name" value="PTP_tm"/>
    <property type="match status" value="1"/>
</dbReference>
<dbReference type="InterPro" id="IPR036116">
    <property type="entry name" value="FN3_sf"/>
</dbReference>
<dbReference type="InterPro" id="IPR013783">
    <property type="entry name" value="Ig-like_fold"/>
</dbReference>
<feature type="domain" description="Tyrosine specific protein phosphatases" evidence="15">
    <location>
        <begin position="1454"/>
        <end position="1528"/>
    </location>
</feature>
<feature type="transmembrane region" description="Helical" evidence="13">
    <location>
        <begin position="1209"/>
        <end position="1230"/>
    </location>
</feature>
<name>A0A182PD62_9DIPT</name>
<evidence type="ECO:0000313" key="17">
    <source>
        <dbReference type="EnsemblMetazoa" id="AEPI004867-PA"/>
    </source>
</evidence>
<feature type="domain" description="Fibronectin type-III" evidence="16">
    <location>
        <begin position="585"/>
        <end position="674"/>
    </location>
</feature>
<dbReference type="CDD" id="cd00063">
    <property type="entry name" value="FN3"/>
    <property type="match status" value="9"/>
</dbReference>
<dbReference type="FunFam" id="2.60.40.10:FF:000916">
    <property type="entry name" value="Receptor-type tyrosine-protein phosphatase beta"/>
    <property type="match status" value="1"/>
</dbReference>
<keyword evidence="9 13" id="KW-0472">Membrane</keyword>
<dbReference type="CDD" id="cd12087">
    <property type="entry name" value="TM_EGFR-like"/>
    <property type="match status" value="1"/>
</dbReference>
<keyword evidence="7" id="KW-0904">Protein phosphatase</keyword>
<evidence type="ECO:0000256" key="13">
    <source>
        <dbReference type="SAM" id="Phobius"/>
    </source>
</evidence>
<dbReference type="FunFam" id="2.60.40.10:FF:001461">
    <property type="entry name" value="tyrosine-protein phosphatase 10D isoform X4"/>
    <property type="match status" value="1"/>
</dbReference>
<evidence type="ECO:0000256" key="4">
    <source>
        <dbReference type="ARBA" id="ARBA00022729"/>
    </source>
</evidence>
<dbReference type="PANTHER" id="PTHR46957:SF3">
    <property type="entry name" value="CYTOKINE RECEPTOR"/>
    <property type="match status" value="1"/>
</dbReference>
<evidence type="ECO:0000256" key="9">
    <source>
        <dbReference type="ARBA" id="ARBA00023136"/>
    </source>
</evidence>
<dbReference type="GO" id="GO:0004725">
    <property type="term" value="F:protein tyrosine phosphatase activity"/>
    <property type="evidence" value="ECO:0007669"/>
    <property type="project" value="UniProtKB-EC"/>
</dbReference>
<feature type="compositionally biased region" description="Basic and acidic residues" evidence="12">
    <location>
        <begin position="1688"/>
        <end position="1701"/>
    </location>
</feature>
<dbReference type="GO" id="GO:0009653">
    <property type="term" value="P:anatomical structure morphogenesis"/>
    <property type="evidence" value="ECO:0007669"/>
    <property type="project" value="UniProtKB-ARBA"/>
</dbReference>
<dbReference type="PRINTS" id="PR00700">
    <property type="entry name" value="PRTYPHPHTASE"/>
</dbReference>